<dbReference type="EMBL" id="LLYA01000167">
    <property type="protein sequence ID" value="KRR22172.1"/>
    <property type="molecule type" value="Genomic_DNA"/>
</dbReference>
<dbReference type="InterPro" id="IPR043502">
    <property type="entry name" value="DNA/RNA_pol_sf"/>
</dbReference>
<dbReference type="PANTHER" id="PTHR10133:SF26">
    <property type="entry name" value="DNA-DIRECTED DNA POLYMERASE"/>
    <property type="match status" value="1"/>
</dbReference>
<dbReference type="InterPro" id="IPR002298">
    <property type="entry name" value="DNA_polymerase_A"/>
</dbReference>
<dbReference type="SMART" id="SM00482">
    <property type="entry name" value="POLAc"/>
    <property type="match status" value="1"/>
</dbReference>
<evidence type="ECO:0000256" key="2">
    <source>
        <dbReference type="SAM" id="MobiDB-lite"/>
    </source>
</evidence>
<evidence type="ECO:0000259" key="3">
    <source>
        <dbReference type="SMART" id="SM00482"/>
    </source>
</evidence>
<evidence type="ECO:0000256" key="1">
    <source>
        <dbReference type="ARBA" id="ARBA00011541"/>
    </source>
</evidence>
<comment type="caution">
    <text evidence="4">The sequence shown here is derived from an EMBL/GenBank/DDBJ whole genome shotgun (WGS) entry which is preliminary data.</text>
</comment>
<feature type="domain" description="DNA-directed DNA polymerase family A palm" evidence="3">
    <location>
        <begin position="457"/>
        <end position="710"/>
    </location>
</feature>
<dbReference type="InterPro" id="IPR001098">
    <property type="entry name" value="DNA-dir_DNA_pol_A_palm_dom"/>
</dbReference>
<dbReference type="RefSeq" id="WP_057845409.1">
    <property type="nucleotide sequence ID" value="NZ_LLYA01000167.1"/>
</dbReference>
<protein>
    <recommendedName>
        <fullName evidence="3">DNA-directed DNA polymerase family A palm domain-containing protein</fullName>
    </recommendedName>
</protein>
<dbReference type="Proteomes" id="UP000052023">
    <property type="component" value="Unassembled WGS sequence"/>
</dbReference>
<dbReference type="Pfam" id="PF00476">
    <property type="entry name" value="DNA_pol_A"/>
    <property type="match status" value="1"/>
</dbReference>
<dbReference type="Gene3D" id="1.10.150.20">
    <property type="entry name" value="5' to 3' exonuclease, C-terminal subdomain"/>
    <property type="match status" value="1"/>
</dbReference>
<keyword evidence="5" id="KW-1185">Reference proteome</keyword>
<dbReference type="GO" id="GO:0006261">
    <property type="term" value="P:DNA-templated DNA replication"/>
    <property type="evidence" value="ECO:0007669"/>
    <property type="project" value="InterPro"/>
</dbReference>
<sequence length="760" mass="86503">MYKVFDLETETHSSFKRKASPFDERNWIVARGWKNQGDTTCQWEYFPSHNRTSTLKIEKSVTLLVGFNIKFDLLWEMAQGNESLREFYKRGGKVWCCQYAEYLLRAQHPDAHMASLNDTAPKYGGTTKIDEVKALWDAGVLTSAIPEDLLIDYLVGTPEEQRNGGDIRNTEIVFLGQIKKAVEQGQVKMIQDRMDGLCATTEMEFNGLKVDVAEAGRRLKVLQADLAAQDDELNSYVPTDCPFEFNWASRIHTSCLIFGGTVKYQIQTTYIDEATGELARKKATEAHWLLDDGTTTALSPDEFAAAYGDVEVYVKYLSGKKKGEYKTKQVEVPGELKVKYQDFLYSFPQITAPNEKWATKNEDGLGAPIYSTSGDIIVELALRNIPFLKALRTKQKLDKEIGTYYARKDNKGEWSGMLTCVQTRDHMIHHKLNHTSTVTSRLSSSDPNGQNFPRGDKSEVKQMFVSRFGDDGEMIEADYSQLEVVVQGVLTKDEQLCQDLRDRIDFHCKRVEAKFKSTASHITYEYALDWCKNENHPDYKAGKTERTKCKIFSFQRAYGAGAATIAEETGMSLEETQALMQAEDELYPGVVTFNADVETAVIKSAEPFQALGDDGKWKTYRRGYWQAPTGTLYTWRSYDAPEYARRRGKTDTFNPPEMKNYPVQGTGGEFVQAMCGRLWRRFVETDNYGGLAFLCNTVHDCIWTDAHKSVRDQVAADKKMIMESIPEYYNERYGMDITVPFPVEVECGPNMNKLTHWHAE</sequence>
<dbReference type="GO" id="GO:0003887">
    <property type="term" value="F:DNA-directed DNA polymerase activity"/>
    <property type="evidence" value="ECO:0007669"/>
    <property type="project" value="InterPro"/>
</dbReference>
<evidence type="ECO:0000313" key="4">
    <source>
        <dbReference type="EMBL" id="KRR22172.1"/>
    </source>
</evidence>
<dbReference type="GO" id="GO:0003677">
    <property type="term" value="F:DNA binding"/>
    <property type="evidence" value="ECO:0007669"/>
    <property type="project" value="InterPro"/>
</dbReference>
<reference evidence="4 5" key="1">
    <citation type="submission" date="2014-03" db="EMBL/GenBank/DDBJ databases">
        <title>Bradyrhizobium valentinum sp. nov., isolated from effective nodules of Lupinus mariae-josephae, a lupine endemic of basic-lime soils in Eastern Spain.</title>
        <authorList>
            <person name="Duran D."/>
            <person name="Rey L."/>
            <person name="Navarro A."/>
            <person name="Busquets A."/>
            <person name="Imperial J."/>
            <person name="Ruiz-Argueso T."/>
        </authorList>
    </citation>
    <scope>NUCLEOTIDE SEQUENCE [LARGE SCALE GENOMIC DNA]</scope>
    <source>
        <strain evidence="4 5">Ro19</strain>
    </source>
</reference>
<evidence type="ECO:0000313" key="5">
    <source>
        <dbReference type="Proteomes" id="UP000052023"/>
    </source>
</evidence>
<name>A0A0R3MR41_9BRAD</name>
<dbReference type="AlphaFoldDB" id="A0A0R3MR41"/>
<feature type="region of interest" description="Disordered" evidence="2">
    <location>
        <begin position="436"/>
        <end position="456"/>
    </location>
</feature>
<dbReference type="PRINTS" id="PR00868">
    <property type="entry name" value="DNAPOLI"/>
</dbReference>
<dbReference type="OrthoDB" id="8481283at2"/>
<feature type="compositionally biased region" description="Polar residues" evidence="2">
    <location>
        <begin position="436"/>
        <end position="451"/>
    </location>
</feature>
<dbReference type="GO" id="GO:0006302">
    <property type="term" value="P:double-strand break repair"/>
    <property type="evidence" value="ECO:0007669"/>
    <property type="project" value="TreeGrafter"/>
</dbReference>
<dbReference type="Gene3D" id="3.30.70.370">
    <property type="match status" value="1"/>
</dbReference>
<comment type="subunit">
    <text evidence="1">Single-chain monomer with multiple functions.</text>
</comment>
<proteinExistence type="predicted"/>
<dbReference type="SUPFAM" id="SSF56672">
    <property type="entry name" value="DNA/RNA polymerases"/>
    <property type="match status" value="1"/>
</dbReference>
<accession>A0A0R3MR41</accession>
<organism evidence="4 5">
    <name type="scientific">Bradyrhizobium retamae</name>
    <dbReference type="NCBI Taxonomy" id="1300035"/>
    <lineage>
        <taxon>Bacteria</taxon>
        <taxon>Pseudomonadati</taxon>
        <taxon>Pseudomonadota</taxon>
        <taxon>Alphaproteobacteria</taxon>
        <taxon>Hyphomicrobiales</taxon>
        <taxon>Nitrobacteraceae</taxon>
        <taxon>Bradyrhizobium</taxon>
    </lineage>
</organism>
<gene>
    <name evidence="4" type="ORF">CQ13_30035</name>
</gene>
<dbReference type="PANTHER" id="PTHR10133">
    <property type="entry name" value="DNA POLYMERASE I"/>
    <property type="match status" value="1"/>
</dbReference>